<dbReference type="InterPro" id="IPR005467">
    <property type="entry name" value="His_kinase_dom"/>
</dbReference>
<dbReference type="CDD" id="cd00075">
    <property type="entry name" value="HATPase"/>
    <property type="match status" value="1"/>
</dbReference>
<dbReference type="InterPro" id="IPR003660">
    <property type="entry name" value="HAMP_dom"/>
</dbReference>
<dbReference type="PRINTS" id="PR00344">
    <property type="entry name" value="BCTRLSENSOR"/>
</dbReference>
<dbReference type="PROSITE" id="PS50885">
    <property type="entry name" value="HAMP"/>
    <property type="match status" value="1"/>
</dbReference>
<dbReference type="PANTHER" id="PTHR45436:SF8">
    <property type="entry name" value="HISTIDINE KINASE"/>
    <property type="match status" value="1"/>
</dbReference>
<sequence length="487" mass="52952">MMALRRLFRTTALKLSLLYLVVFGGLTAFLLGYISYNTTALLSRTQESSISAEIASLTEDYRRGGIRRLVETVLQRSRWPSASLYMVTDFSGRTVVGNVADLPMTVFANSDGTPQPVIYRRLEGDGARDYTAMVQVFQLPGGFRLLVGRDVSEREEFGLVIRDSVRLAIIVIALTGLASWIFVGRRVLKRVEGVAETSRRIVSGDLSRRLDVVGSGDEFDNLAGSLNGMLDRIEQLMVGLKEVSDNVAHDLKTPLTRLRTRLETVLRTARSDADYRAAIETSVEEADALIRTFDALLRIARVEAGSAGEVASDLDAAVVLADVGELYEPVVEDAGGRLELDVEGPLPVHANRALLSQALANLIDNAIKYALPDPETETVRADAPPPRIRIVGRRTGALVHLSVVDEGPGVPEQDRERATQRFVRLDASRSRQGSGLGLSLVAAVARYSGGSFRLADAGPGLAAVIQLPAADEHRPDEKKQGEDQHVS</sequence>
<evidence type="ECO:0000313" key="16">
    <source>
        <dbReference type="Proteomes" id="UP000631694"/>
    </source>
</evidence>
<dbReference type="InterPro" id="IPR003594">
    <property type="entry name" value="HATPase_dom"/>
</dbReference>
<name>A0A931I1L6_9HYPH</name>
<feature type="region of interest" description="Disordered" evidence="11">
    <location>
        <begin position="467"/>
        <end position="487"/>
    </location>
</feature>
<evidence type="ECO:0000256" key="11">
    <source>
        <dbReference type="SAM" id="MobiDB-lite"/>
    </source>
</evidence>
<keyword evidence="4" id="KW-0597">Phosphoprotein</keyword>
<proteinExistence type="predicted"/>
<organism evidence="15 16">
    <name type="scientific">Methylobrevis albus</name>
    <dbReference type="NCBI Taxonomy" id="2793297"/>
    <lineage>
        <taxon>Bacteria</taxon>
        <taxon>Pseudomonadati</taxon>
        <taxon>Pseudomonadota</taxon>
        <taxon>Alphaproteobacteria</taxon>
        <taxon>Hyphomicrobiales</taxon>
        <taxon>Pleomorphomonadaceae</taxon>
        <taxon>Methylobrevis</taxon>
    </lineage>
</organism>
<feature type="compositionally biased region" description="Basic and acidic residues" evidence="11">
    <location>
        <begin position="470"/>
        <end position="487"/>
    </location>
</feature>
<dbReference type="CDD" id="cd06225">
    <property type="entry name" value="HAMP"/>
    <property type="match status" value="1"/>
</dbReference>
<dbReference type="Gene3D" id="1.10.287.130">
    <property type="match status" value="1"/>
</dbReference>
<evidence type="ECO:0000256" key="5">
    <source>
        <dbReference type="ARBA" id="ARBA00022679"/>
    </source>
</evidence>
<evidence type="ECO:0000256" key="6">
    <source>
        <dbReference type="ARBA" id="ARBA00022692"/>
    </source>
</evidence>
<dbReference type="Gene3D" id="6.10.340.10">
    <property type="match status" value="1"/>
</dbReference>
<keyword evidence="16" id="KW-1185">Reference proteome</keyword>
<evidence type="ECO:0000256" key="7">
    <source>
        <dbReference type="ARBA" id="ARBA00022777"/>
    </source>
</evidence>
<keyword evidence="7" id="KW-0418">Kinase</keyword>
<dbReference type="Proteomes" id="UP000631694">
    <property type="component" value="Unassembled WGS sequence"/>
</dbReference>
<evidence type="ECO:0000256" key="4">
    <source>
        <dbReference type="ARBA" id="ARBA00022553"/>
    </source>
</evidence>
<feature type="transmembrane region" description="Helical" evidence="12">
    <location>
        <begin position="12"/>
        <end position="34"/>
    </location>
</feature>
<dbReference type="GO" id="GO:0005886">
    <property type="term" value="C:plasma membrane"/>
    <property type="evidence" value="ECO:0007669"/>
    <property type="project" value="TreeGrafter"/>
</dbReference>
<dbReference type="SMART" id="SM00388">
    <property type="entry name" value="HisKA"/>
    <property type="match status" value="1"/>
</dbReference>
<dbReference type="InterPro" id="IPR003661">
    <property type="entry name" value="HisK_dim/P_dom"/>
</dbReference>
<dbReference type="SUPFAM" id="SSF47384">
    <property type="entry name" value="Homodimeric domain of signal transducing histidine kinase"/>
    <property type="match status" value="1"/>
</dbReference>
<dbReference type="PROSITE" id="PS50109">
    <property type="entry name" value="HIS_KIN"/>
    <property type="match status" value="1"/>
</dbReference>
<dbReference type="PANTHER" id="PTHR45436">
    <property type="entry name" value="SENSOR HISTIDINE KINASE YKOH"/>
    <property type="match status" value="1"/>
</dbReference>
<feature type="transmembrane region" description="Helical" evidence="12">
    <location>
        <begin position="165"/>
        <end position="183"/>
    </location>
</feature>
<dbReference type="SMART" id="SM00387">
    <property type="entry name" value="HATPase_c"/>
    <property type="match status" value="1"/>
</dbReference>
<evidence type="ECO:0000259" key="13">
    <source>
        <dbReference type="PROSITE" id="PS50109"/>
    </source>
</evidence>
<reference evidence="15" key="1">
    <citation type="submission" date="2020-12" db="EMBL/GenBank/DDBJ databases">
        <title>Methylobrevis albus sp. nov., isolated from fresh water lack sediment.</title>
        <authorList>
            <person name="Zou Q."/>
        </authorList>
    </citation>
    <scope>NUCLEOTIDE SEQUENCE</scope>
    <source>
        <strain evidence="15">L22</strain>
    </source>
</reference>
<evidence type="ECO:0000256" key="9">
    <source>
        <dbReference type="ARBA" id="ARBA00023012"/>
    </source>
</evidence>
<comment type="subcellular location">
    <subcellularLocation>
        <location evidence="2">Membrane</location>
    </subcellularLocation>
</comment>
<dbReference type="GO" id="GO:0000155">
    <property type="term" value="F:phosphorelay sensor kinase activity"/>
    <property type="evidence" value="ECO:0007669"/>
    <property type="project" value="InterPro"/>
</dbReference>
<protein>
    <recommendedName>
        <fullName evidence="3">histidine kinase</fullName>
        <ecNumber evidence="3">2.7.13.3</ecNumber>
    </recommendedName>
</protein>
<evidence type="ECO:0000256" key="10">
    <source>
        <dbReference type="ARBA" id="ARBA00023136"/>
    </source>
</evidence>
<dbReference type="AlphaFoldDB" id="A0A931I1L6"/>
<dbReference type="InterPro" id="IPR004358">
    <property type="entry name" value="Sig_transdc_His_kin-like_C"/>
</dbReference>
<dbReference type="Gene3D" id="3.30.565.10">
    <property type="entry name" value="Histidine kinase-like ATPase, C-terminal domain"/>
    <property type="match status" value="1"/>
</dbReference>
<keyword evidence="8 12" id="KW-1133">Transmembrane helix</keyword>
<keyword evidence="5" id="KW-0808">Transferase</keyword>
<keyword evidence="6 12" id="KW-0812">Transmembrane</keyword>
<comment type="caution">
    <text evidence="15">The sequence shown here is derived from an EMBL/GenBank/DDBJ whole genome shotgun (WGS) entry which is preliminary data.</text>
</comment>
<feature type="domain" description="Histidine kinase" evidence="13">
    <location>
        <begin position="246"/>
        <end position="471"/>
    </location>
</feature>
<dbReference type="InterPro" id="IPR036097">
    <property type="entry name" value="HisK_dim/P_sf"/>
</dbReference>
<dbReference type="SUPFAM" id="SSF55874">
    <property type="entry name" value="ATPase domain of HSP90 chaperone/DNA topoisomerase II/histidine kinase"/>
    <property type="match status" value="1"/>
</dbReference>
<dbReference type="CDD" id="cd00082">
    <property type="entry name" value="HisKA"/>
    <property type="match status" value="1"/>
</dbReference>
<evidence type="ECO:0000256" key="1">
    <source>
        <dbReference type="ARBA" id="ARBA00000085"/>
    </source>
</evidence>
<dbReference type="SUPFAM" id="SSF158472">
    <property type="entry name" value="HAMP domain-like"/>
    <property type="match status" value="1"/>
</dbReference>
<dbReference type="InterPro" id="IPR050428">
    <property type="entry name" value="TCS_sensor_his_kinase"/>
</dbReference>
<dbReference type="InterPro" id="IPR036890">
    <property type="entry name" value="HATPase_C_sf"/>
</dbReference>
<accession>A0A931I1L6</accession>
<keyword evidence="10 12" id="KW-0472">Membrane</keyword>
<evidence type="ECO:0000313" key="15">
    <source>
        <dbReference type="EMBL" id="MBH0237586.1"/>
    </source>
</evidence>
<dbReference type="Pfam" id="PF02518">
    <property type="entry name" value="HATPase_c"/>
    <property type="match status" value="1"/>
</dbReference>
<dbReference type="Pfam" id="PF00672">
    <property type="entry name" value="HAMP"/>
    <property type="match status" value="1"/>
</dbReference>
<evidence type="ECO:0000256" key="8">
    <source>
        <dbReference type="ARBA" id="ARBA00022989"/>
    </source>
</evidence>
<evidence type="ECO:0000256" key="12">
    <source>
        <dbReference type="SAM" id="Phobius"/>
    </source>
</evidence>
<comment type="catalytic activity">
    <reaction evidence="1">
        <text>ATP + protein L-histidine = ADP + protein N-phospho-L-histidine.</text>
        <dbReference type="EC" id="2.7.13.3"/>
    </reaction>
</comment>
<dbReference type="Pfam" id="PF00512">
    <property type="entry name" value="HisKA"/>
    <property type="match status" value="1"/>
</dbReference>
<dbReference type="EMBL" id="JADZLT010000048">
    <property type="protein sequence ID" value="MBH0237586.1"/>
    <property type="molecule type" value="Genomic_DNA"/>
</dbReference>
<gene>
    <name evidence="15" type="ORF">I5731_07135</name>
</gene>
<keyword evidence="9" id="KW-0902">Two-component regulatory system</keyword>
<evidence type="ECO:0000259" key="14">
    <source>
        <dbReference type="PROSITE" id="PS50885"/>
    </source>
</evidence>
<feature type="domain" description="HAMP" evidence="14">
    <location>
        <begin position="185"/>
        <end position="238"/>
    </location>
</feature>
<dbReference type="SMART" id="SM00304">
    <property type="entry name" value="HAMP"/>
    <property type="match status" value="1"/>
</dbReference>
<dbReference type="EC" id="2.7.13.3" evidence="3"/>
<evidence type="ECO:0000256" key="3">
    <source>
        <dbReference type="ARBA" id="ARBA00012438"/>
    </source>
</evidence>
<evidence type="ECO:0000256" key="2">
    <source>
        <dbReference type="ARBA" id="ARBA00004370"/>
    </source>
</evidence>